<evidence type="ECO:0000313" key="4">
    <source>
        <dbReference type="EMBL" id="ABD92275.1"/>
    </source>
</evidence>
<dbReference type="InterPro" id="IPR042202">
    <property type="entry name" value="Duffy-ag-bd_sf"/>
</dbReference>
<dbReference type="AlphaFoldDB" id="Q1KV96"/>
<dbReference type="InterPro" id="IPR008602">
    <property type="entry name" value="Duffy-antigen-binding"/>
</dbReference>
<gene>
    <name evidence="4" type="primary">upsAvar</name>
</gene>
<dbReference type="GO" id="GO:0046789">
    <property type="term" value="F:host cell surface receptor binding"/>
    <property type="evidence" value="ECO:0007669"/>
    <property type="project" value="InterPro"/>
</dbReference>
<dbReference type="Pfam" id="PF05424">
    <property type="entry name" value="Duffy_binding"/>
    <property type="match status" value="1"/>
</dbReference>
<evidence type="ECO:0000256" key="1">
    <source>
        <dbReference type="SAM" id="MobiDB-lite"/>
    </source>
</evidence>
<reference evidence="4" key="1">
    <citation type="journal article" date="2006" name="Mol. Biochem. Parasitol.">
        <title>Global genetic diversity and evolution of var genes associated with placental and severe childhood malaria.</title>
        <authorList>
            <person name="Trimnell A.R."/>
            <person name="Kraemer S.M."/>
            <person name="Mukherjee S."/>
            <person name="Phippard D.J."/>
            <person name="Janes J.H."/>
            <person name="Flamoe E."/>
            <person name="Su X.Z."/>
            <person name="Awadalla P."/>
            <person name="Smith J.D."/>
        </authorList>
    </citation>
    <scope>NUCLEOTIDE SEQUENCE</scope>
    <source>
        <strain evidence="4">123.5</strain>
    </source>
</reference>
<name>Q1KV96_PLAFA</name>
<accession>Q1KV96</accession>
<feature type="domain" description="Plasmodium falciparum erythrocyte membrane protein-1 N-terminal segment" evidence="3">
    <location>
        <begin position="20"/>
        <end position="53"/>
    </location>
</feature>
<dbReference type="SUPFAM" id="SSF140924">
    <property type="entry name" value="Duffy binding domain-like"/>
    <property type="match status" value="1"/>
</dbReference>
<feature type="domain" description="Duffy-antigen binding" evidence="2">
    <location>
        <begin position="127"/>
        <end position="302"/>
    </location>
</feature>
<dbReference type="Pfam" id="PF15447">
    <property type="entry name" value="NTS"/>
    <property type="match status" value="1"/>
</dbReference>
<dbReference type="GO" id="GO:0016020">
    <property type="term" value="C:membrane"/>
    <property type="evidence" value="ECO:0007669"/>
    <property type="project" value="InterPro"/>
</dbReference>
<proteinExistence type="predicted"/>
<protein>
    <submittedName>
        <fullName evidence="4">Erythrocyte membrane protein 1</fullName>
    </submittedName>
</protein>
<organism evidence="4">
    <name type="scientific">Plasmodium falciparum</name>
    <name type="common">malaria parasite P. falciparum</name>
    <dbReference type="NCBI Taxonomy" id="5833"/>
    <lineage>
        <taxon>Eukaryota</taxon>
        <taxon>Sar</taxon>
        <taxon>Alveolata</taxon>
        <taxon>Apicomplexa</taxon>
        <taxon>Aconoidasida</taxon>
        <taxon>Haemosporida</taxon>
        <taxon>Plasmodiidae</taxon>
        <taxon>Plasmodium</taxon>
        <taxon>Plasmodium (Laverania)</taxon>
    </lineage>
</organism>
<dbReference type="FunFam" id="1.20.1310.20:FF:000003">
    <property type="entry name" value="Erythrocyte membrane protein 1, PfEMP1"/>
    <property type="match status" value="1"/>
</dbReference>
<dbReference type="Gene3D" id="1.20.1310.20">
    <property type="entry name" value="Duffy-antigen binding domain"/>
    <property type="match status" value="1"/>
</dbReference>
<evidence type="ECO:0000259" key="3">
    <source>
        <dbReference type="Pfam" id="PF15447"/>
    </source>
</evidence>
<sequence length="306" mass="34469">MGGKPSSFSKKVVGNETHKSARNVLEKIGRHIKDKRQIESKHSEILKGTLSKAIFIDSMSRSINEPRSHNGDSCTLNHTFHTNINNASATERNPCHGRQKNRFSESQEYGCSNIYIKGNENNLNGTACAPPRRRHICDQNLEYLDNTNTDDTDDLLGNVLVTAKYEGESIVKNHPNRGSSEVCTALVRSFADIGDIVRGKDMFRSNDKVEKGLQVVFGKIKDDLKKQGIIDYDHDGPHYYKLREDWWTANRDQVWKALTCSADDSEDYFIQSEGAAKSFSNPKCGHGEHEVLTNLDYVPQFFPCLG</sequence>
<dbReference type="InterPro" id="IPR029210">
    <property type="entry name" value="PfEMP1_NTS"/>
</dbReference>
<feature type="region of interest" description="Disordered" evidence="1">
    <location>
        <begin position="1"/>
        <end position="20"/>
    </location>
</feature>
<feature type="non-terminal residue" evidence="4">
    <location>
        <position position="306"/>
    </location>
</feature>
<evidence type="ECO:0000259" key="2">
    <source>
        <dbReference type="Pfam" id="PF05424"/>
    </source>
</evidence>
<dbReference type="EMBL" id="DQ408021">
    <property type="protein sequence ID" value="ABD92275.1"/>
    <property type="molecule type" value="Genomic_DNA"/>
</dbReference>